<gene>
    <name evidence="1" type="ORF">TSIB3V08_LOCUS7995</name>
</gene>
<dbReference type="InterPro" id="IPR046805">
    <property type="entry name" value="Tra1_ring"/>
</dbReference>
<reference evidence="1" key="1">
    <citation type="submission" date="2020-11" db="EMBL/GenBank/DDBJ databases">
        <authorList>
            <person name="Tran Van P."/>
        </authorList>
    </citation>
    <scope>NUCLEOTIDE SEQUENCE</scope>
</reference>
<dbReference type="GO" id="GO:0000124">
    <property type="term" value="C:SAGA complex"/>
    <property type="evidence" value="ECO:0007669"/>
    <property type="project" value="TreeGrafter"/>
</dbReference>
<dbReference type="PANTHER" id="PTHR11139">
    <property type="entry name" value="ATAXIA TELANGIECTASIA MUTATED ATM -RELATED"/>
    <property type="match status" value="1"/>
</dbReference>
<dbReference type="EMBL" id="OC003968">
    <property type="protein sequence ID" value="CAD7263929.1"/>
    <property type="molecule type" value="Genomic_DNA"/>
</dbReference>
<sequence>MEDGYTMLTHWTKKIIVEEGHSMQQLFHILQLIVRHYKVYYPVRHHLVQNMVNSIQRMGFSTSATLEHRRLAVELAEVIIKWELQRIKDEAEAAETRSGTPTPSGGVKQTLCSEEMAAIVEGARKRHAVITGTMLAPAVISKQDPLISKPIERIHADAILNILMRLACQVNDANTTAGSPGEQLSRRCVALLKMALKPEVWPQQCDLKLNWLEKVFAGIDSVSPNYGNICTALELLTYLLGIIKKEHILAGFKPLQRGLSACITSSWNSHSVNDANTTAGSPGEQLSRRCVALLKMALKPEVWPQQCDLKLNWLEKVFAGIDSVSPNYGNICTALELLTLPAGDHQEGAHSGWI</sequence>
<dbReference type="AlphaFoldDB" id="A0A7R9B089"/>
<evidence type="ECO:0000313" key="1">
    <source>
        <dbReference type="EMBL" id="CAD7263929.1"/>
    </source>
</evidence>
<dbReference type="GO" id="GO:0006355">
    <property type="term" value="P:regulation of DNA-templated transcription"/>
    <property type="evidence" value="ECO:0007669"/>
    <property type="project" value="TreeGrafter"/>
</dbReference>
<dbReference type="PANTHER" id="PTHR11139:SF1">
    <property type="entry name" value="TRANSFORMATION_TRANSCRIPTION DOMAIN-ASSOCIATED PROTEIN"/>
    <property type="match status" value="1"/>
</dbReference>
<dbReference type="Pfam" id="PF20206">
    <property type="entry name" value="Tra1_ring"/>
    <property type="match status" value="2"/>
</dbReference>
<dbReference type="GO" id="GO:0035267">
    <property type="term" value="C:NuA4 histone acetyltransferase complex"/>
    <property type="evidence" value="ECO:0007669"/>
    <property type="project" value="TreeGrafter"/>
</dbReference>
<name>A0A7R9B089_TIMSH</name>
<dbReference type="InterPro" id="IPR050517">
    <property type="entry name" value="DDR_Repair_Kinase"/>
</dbReference>
<protein>
    <submittedName>
        <fullName evidence="1">Uncharacterized protein</fullName>
    </submittedName>
</protein>
<accession>A0A7R9B089</accession>
<organism evidence="1">
    <name type="scientific">Timema shepardi</name>
    <name type="common">Walking stick</name>
    <dbReference type="NCBI Taxonomy" id="629360"/>
    <lineage>
        <taxon>Eukaryota</taxon>
        <taxon>Metazoa</taxon>
        <taxon>Ecdysozoa</taxon>
        <taxon>Arthropoda</taxon>
        <taxon>Hexapoda</taxon>
        <taxon>Insecta</taxon>
        <taxon>Pterygota</taxon>
        <taxon>Neoptera</taxon>
        <taxon>Polyneoptera</taxon>
        <taxon>Phasmatodea</taxon>
        <taxon>Timematodea</taxon>
        <taxon>Timematoidea</taxon>
        <taxon>Timematidae</taxon>
        <taxon>Timema</taxon>
    </lineage>
</organism>
<dbReference type="GO" id="GO:0005634">
    <property type="term" value="C:nucleus"/>
    <property type="evidence" value="ECO:0007669"/>
    <property type="project" value="TreeGrafter"/>
</dbReference>
<proteinExistence type="predicted"/>
<dbReference type="GO" id="GO:0006281">
    <property type="term" value="P:DNA repair"/>
    <property type="evidence" value="ECO:0007669"/>
    <property type="project" value="TreeGrafter"/>
</dbReference>